<dbReference type="RefSeq" id="WP_108895911.1">
    <property type="nucleotide sequence ID" value="NZ_ONZF01000015.1"/>
</dbReference>
<gene>
    <name evidence="1" type="ORF">PAA8504_04060</name>
</gene>
<evidence type="ECO:0000313" key="1">
    <source>
        <dbReference type="EMBL" id="SPJ26204.1"/>
    </source>
</evidence>
<name>A0A2R8C1B4_9RHOB</name>
<keyword evidence="2" id="KW-1185">Reference proteome</keyword>
<reference evidence="2" key="1">
    <citation type="submission" date="2018-03" db="EMBL/GenBank/DDBJ databases">
        <authorList>
            <person name="Rodrigo-Torres L."/>
            <person name="Arahal R. D."/>
            <person name="Lucena T."/>
        </authorList>
    </citation>
    <scope>NUCLEOTIDE SEQUENCE [LARGE SCALE GENOMIC DNA]</scope>
    <source>
        <strain evidence="2">CECT 8504</strain>
    </source>
</reference>
<protein>
    <submittedName>
        <fullName evidence="1">Uncharacterized protein</fullName>
    </submittedName>
</protein>
<sequence>MKRRLRTAVALPASTPLPLACQKADEDPRMFLSHALKGMQTARNGNASTVDRPAFRVAFDPSMSFDELRDFARAVIAGKPACRRRTRTIGRTRPRREPPQI</sequence>
<proteinExistence type="predicted"/>
<evidence type="ECO:0000313" key="2">
    <source>
        <dbReference type="Proteomes" id="UP000244912"/>
    </source>
</evidence>
<organism evidence="1 2">
    <name type="scientific">Palleronia abyssalis</name>
    <dbReference type="NCBI Taxonomy" id="1501240"/>
    <lineage>
        <taxon>Bacteria</taxon>
        <taxon>Pseudomonadati</taxon>
        <taxon>Pseudomonadota</taxon>
        <taxon>Alphaproteobacteria</taxon>
        <taxon>Rhodobacterales</taxon>
        <taxon>Roseobacteraceae</taxon>
        <taxon>Palleronia</taxon>
    </lineage>
</organism>
<dbReference type="AlphaFoldDB" id="A0A2R8C1B4"/>
<accession>A0A2R8C1B4</accession>
<dbReference type="Proteomes" id="UP000244912">
    <property type="component" value="Unassembled WGS sequence"/>
</dbReference>
<dbReference type="EMBL" id="ONZF01000015">
    <property type="protein sequence ID" value="SPJ26204.1"/>
    <property type="molecule type" value="Genomic_DNA"/>
</dbReference>